<dbReference type="Pfam" id="PF15575">
    <property type="entry name" value="Imm49"/>
    <property type="match status" value="1"/>
</dbReference>
<reference evidence="1 2" key="1">
    <citation type="submission" date="2020-04" db="EMBL/GenBank/DDBJ databases">
        <title>Draft genome of Leeia sp. IMCC25680.</title>
        <authorList>
            <person name="Song J."/>
            <person name="Cho J.-C."/>
        </authorList>
    </citation>
    <scope>NUCLEOTIDE SEQUENCE [LARGE SCALE GENOMIC DNA]</scope>
    <source>
        <strain evidence="1 2">IMCC25680</strain>
    </source>
</reference>
<accession>A0A847S9T6</accession>
<protein>
    <recommendedName>
        <fullName evidence="3">Immunity protein 49</fullName>
    </recommendedName>
</protein>
<evidence type="ECO:0000313" key="1">
    <source>
        <dbReference type="EMBL" id="NLR74326.1"/>
    </source>
</evidence>
<dbReference type="AlphaFoldDB" id="A0A847S9T6"/>
<dbReference type="Proteomes" id="UP000587991">
    <property type="component" value="Unassembled WGS sequence"/>
</dbReference>
<sequence length="273" mass="30634">MTKPIDMKKYHEKASARIAHVKSHLEGFHDPVEGIKRAIQFLTEGTGSRSGCLLRLSSYLSAEAVCSWFVEQDIHALRQWSFVCASVEKAYLPLSKNLGSPGAQVLGLLFPLLSNHPGVIEWFTAYDRLFNLDRVENHKTENFRAYNAIVALRKEWSRLKTRCERVLSDPPGANSERRFQVDNQFFLALADGNMEGMQSALQELVSPAVIRGRSNLESGFTDGLISSYAVIYAKIAHLAGYPVTIDSPYLPLAWLDGTPLPHYEQPYSFLEEG</sequence>
<evidence type="ECO:0008006" key="3">
    <source>
        <dbReference type="Google" id="ProtNLM"/>
    </source>
</evidence>
<keyword evidence="2" id="KW-1185">Reference proteome</keyword>
<proteinExistence type="predicted"/>
<dbReference type="EMBL" id="JABAIM010000001">
    <property type="protein sequence ID" value="NLR74326.1"/>
    <property type="molecule type" value="Genomic_DNA"/>
</dbReference>
<comment type="caution">
    <text evidence="1">The sequence shown here is derived from an EMBL/GenBank/DDBJ whole genome shotgun (WGS) entry which is preliminary data.</text>
</comment>
<organism evidence="1 2">
    <name type="scientific">Leeia aquatica</name>
    <dbReference type="NCBI Taxonomy" id="2725557"/>
    <lineage>
        <taxon>Bacteria</taxon>
        <taxon>Pseudomonadati</taxon>
        <taxon>Pseudomonadota</taxon>
        <taxon>Betaproteobacteria</taxon>
        <taxon>Neisseriales</taxon>
        <taxon>Leeiaceae</taxon>
        <taxon>Leeia</taxon>
    </lineage>
</organism>
<dbReference type="InterPro" id="IPR029074">
    <property type="entry name" value="Imm49"/>
</dbReference>
<evidence type="ECO:0000313" key="2">
    <source>
        <dbReference type="Proteomes" id="UP000587991"/>
    </source>
</evidence>
<gene>
    <name evidence="1" type="ORF">HF682_04055</name>
</gene>
<dbReference type="RefSeq" id="WP_168875948.1">
    <property type="nucleotide sequence ID" value="NZ_JABAIM010000001.1"/>
</dbReference>
<name>A0A847S9T6_9NEIS</name>